<evidence type="ECO:0000313" key="4">
    <source>
        <dbReference type="Proteomes" id="UP000712157"/>
    </source>
</evidence>
<feature type="chain" id="PRO_5036716217" evidence="2">
    <location>
        <begin position="28"/>
        <end position="709"/>
    </location>
</feature>
<keyword evidence="4" id="KW-1185">Reference proteome</keyword>
<keyword evidence="1" id="KW-0472">Membrane</keyword>
<dbReference type="Gene3D" id="2.160.20.110">
    <property type="match status" value="1"/>
</dbReference>
<organism evidence="3 4">
    <name type="scientific">Diplocloster agilis</name>
    <dbReference type="NCBI Taxonomy" id="2850323"/>
    <lineage>
        <taxon>Bacteria</taxon>
        <taxon>Bacillati</taxon>
        <taxon>Bacillota</taxon>
        <taxon>Clostridia</taxon>
        <taxon>Lachnospirales</taxon>
        <taxon>Lachnospiraceae</taxon>
        <taxon>Diplocloster</taxon>
    </lineage>
</organism>
<name>A0A949JY46_9FIRM</name>
<dbReference type="Proteomes" id="UP000712157">
    <property type="component" value="Unassembled WGS sequence"/>
</dbReference>
<dbReference type="EMBL" id="JAHQCW010000008">
    <property type="protein sequence ID" value="MBU9736224.1"/>
    <property type="molecule type" value="Genomic_DNA"/>
</dbReference>
<keyword evidence="1" id="KW-1133">Transmembrane helix</keyword>
<dbReference type="RefSeq" id="WP_238721134.1">
    <property type="nucleotide sequence ID" value="NZ_JAHQCW010000008.1"/>
</dbReference>
<gene>
    <name evidence="3" type="ORF">KTH89_06710</name>
</gene>
<accession>A0A949JY46</accession>
<keyword evidence="1" id="KW-0812">Transmembrane</keyword>
<comment type="caution">
    <text evidence="3">The sequence shown here is derived from an EMBL/GenBank/DDBJ whole genome shotgun (WGS) entry which is preliminary data.</text>
</comment>
<dbReference type="AlphaFoldDB" id="A0A949JY46"/>
<keyword evidence="2" id="KW-0732">Signal</keyword>
<dbReference type="Gene3D" id="1.20.1270.90">
    <property type="entry name" value="AF1782-like"/>
    <property type="match status" value="4"/>
</dbReference>
<protein>
    <submittedName>
        <fullName evidence="3">Uncharacterized protein</fullName>
    </submittedName>
</protein>
<evidence type="ECO:0000256" key="2">
    <source>
        <dbReference type="SAM" id="SignalP"/>
    </source>
</evidence>
<evidence type="ECO:0000256" key="1">
    <source>
        <dbReference type="SAM" id="Phobius"/>
    </source>
</evidence>
<reference evidence="3" key="1">
    <citation type="submission" date="2021-06" db="EMBL/GenBank/DDBJ databases">
        <title>Description of novel taxa of the family Lachnospiraceae.</title>
        <authorList>
            <person name="Chaplin A.V."/>
            <person name="Sokolova S.R."/>
            <person name="Pikina A.P."/>
            <person name="Korzhanova M."/>
            <person name="Belova V."/>
            <person name="Korostin D."/>
            <person name="Efimov B.A."/>
        </authorList>
    </citation>
    <scope>NUCLEOTIDE SEQUENCE</scope>
    <source>
        <strain evidence="3">ASD5720</strain>
    </source>
</reference>
<evidence type="ECO:0000313" key="3">
    <source>
        <dbReference type="EMBL" id="MBU9736224.1"/>
    </source>
</evidence>
<proteinExistence type="predicted"/>
<feature type="signal peptide" evidence="2">
    <location>
        <begin position="1"/>
        <end position="27"/>
    </location>
</feature>
<feature type="transmembrane region" description="Helical" evidence="1">
    <location>
        <begin position="680"/>
        <end position="700"/>
    </location>
</feature>
<sequence>MRRVKKAWALLLCLCTAISLMPTPALAAGIPEDWDGTVDTSWYDPGSPNQSYEIASAAQLAGLAELVNEGNDFSGTTFTLTTDINLNDKEWTPIGKGYMDWGTGETSLGFSGTFDGGMHTVQGLCVTVNSAASNDGYILGGAALFGYLLTGTVKNLTVKGNVSVQDFGPINAPMGNNAGIVGFNGGGIVENCINYAAVTGYYTGAGIVAYNTEGTITKCTNYGNITARTGTAGSITGGIAGYADGSSLSLCHNAGTVTYVGTAGAGSVGGIVGVGDAPQNTIQNCYNSGTVSTNWNETCGGIIGSASSVDITGCYNSGTVSNSANAAKCGAIGGSVGTGSFIANSYYLDVSCGQGYAASSSVEPENANITAKTAEELNDADFLNILNQSNPVWGIANGVDYPVFLFTIPADYTAVDKALLKIPSDMGIYTDATVKSVNDAVNAVIRGKFADEQATVTKYATAIGEAIAGLIYKDADYSAVDRAIAKANALNKGDYNDFSAVEAAVNAVVRNKNITEQDEVNNMENAIEKAIAGLIYKDADYSAVDNAIAKANSLNKGNYTDFSAVEAAVNAVVRNKNITEQDEVNNMKNAIEKAIAGLIYKDADYSGVDDAIAKANSLNKGDYTDFSAVEAAVNAVVRNKNITEQDEVNNMARAIEDAINRLVKKTTPTSSPQTGDTSKLTFWFVLFILSSAGLTGTVLYNNNKKRKTN</sequence>